<dbReference type="RefSeq" id="WP_257559953.1">
    <property type="nucleotide sequence ID" value="NZ_JANKBY010000004.1"/>
</dbReference>
<sequence length="193" mass="21431">MAILKNIKRVDITELDPATGAVKSETPIKKTIKTAEEAELKALISEGGEDILRTDDLILAIVRTPDLLYGYDVTFKDNEFDETVAGIVQGYKVTKTGSSSDGSEKIKLSTPMMSEGNMAKPFKMEIYVGNYSGDSLVNYVKITLNKCEGKFSDMKIGKEFFSPEFNIKARENTKAKLPTQEIDFIDKLPDELV</sequence>
<dbReference type="Proteomes" id="UP001140817">
    <property type="component" value="Unassembled WGS sequence"/>
</dbReference>
<proteinExistence type="predicted"/>
<accession>A0A9X2M7I9</accession>
<dbReference type="EMBL" id="JANKBY010000004">
    <property type="protein sequence ID" value="MCR1821299.1"/>
    <property type="molecule type" value="Genomic_DNA"/>
</dbReference>
<name>A0A9X2M7I9_9FIRM</name>
<evidence type="ECO:0000313" key="1">
    <source>
        <dbReference type="EMBL" id="MCR1821299.1"/>
    </source>
</evidence>
<keyword evidence="2" id="KW-1185">Reference proteome</keyword>
<dbReference type="AlphaFoldDB" id="A0A9X2M7I9"/>
<organism evidence="1 2">
    <name type="scientific">Terrisporobacter muris</name>
    <dbReference type="NCBI Taxonomy" id="2963284"/>
    <lineage>
        <taxon>Bacteria</taxon>
        <taxon>Bacillati</taxon>
        <taxon>Bacillota</taxon>
        <taxon>Clostridia</taxon>
        <taxon>Peptostreptococcales</taxon>
        <taxon>Peptostreptococcaceae</taxon>
        <taxon>Terrisporobacter</taxon>
    </lineage>
</organism>
<protein>
    <submittedName>
        <fullName evidence="1">Uncharacterized protein</fullName>
    </submittedName>
</protein>
<evidence type="ECO:0000313" key="2">
    <source>
        <dbReference type="Proteomes" id="UP001140817"/>
    </source>
</evidence>
<comment type="caution">
    <text evidence="1">The sequence shown here is derived from an EMBL/GenBank/DDBJ whole genome shotgun (WGS) entry which is preliminary data.</text>
</comment>
<gene>
    <name evidence="1" type="ORF">NSA58_00735</name>
</gene>
<reference evidence="1" key="1">
    <citation type="submission" date="2022-07" db="EMBL/GenBank/DDBJ databases">
        <title>Enhanced cultured diversity of the mouse gut microbiota enables custom-made synthetic communities.</title>
        <authorList>
            <person name="Afrizal A."/>
        </authorList>
    </citation>
    <scope>NUCLEOTIDE SEQUENCE</scope>
    <source>
        <strain evidence="1">DSM 29186</strain>
    </source>
</reference>